<comment type="caution">
    <text evidence="1">The sequence shown here is derived from an EMBL/GenBank/DDBJ whole genome shotgun (WGS) entry which is preliminary data.</text>
</comment>
<evidence type="ECO:0000313" key="2">
    <source>
        <dbReference type="Proteomes" id="UP001496627"/>
    </source>
</evidence>
<sequence>MRRIILVGMLAMAIFAAPCAYDVFSPEPSPLAGLVAMSAISGNLQR</sequence>
<keyword evidence="2" id="KW-1185">Reference proteome</keyword>
<dbReference type="EMBL" id="JBEAAL010000008">
    <property type="protein sequence ID" value="MEQ1406045.1"/>
    <property type="molecule type" value="Genomic_DNA"/>
</dbReference>
<dbReference type="RefSeq" id="WP_200883973.1">
    <property type="nucleotide sequence ID" value="NZ_JBEAAL010000008.1"/>
</dbReference>
<protein>
    <submittedName>
        <fullName evidence="1">Uncharacterized protein</fullName>
    </submittedName>
</protein>
<organism evidence="1 2">
    <name type="scientific">Neorhizobium phenanthreniclasticum</name>
    <dbReference type="NCBI Taxonomy" id="3157917"/>
    <lineage>
        <taxon>Bacteria</taxon>
        <taxon>Pseudomonadati</taxon>
        <taxon>Pseudomonadota</taxon>
        <taxon>Alphaproteobacteria</taxon>
        <taxon>Hyphomicrobiales</taxon>
        <taxon>Rhizobiaceae</taxon>
        <taxon>Rhizobium/Agrobacterium group</taxon>
        <taxon>Neorhizobium</taxon>
    </lineage>
</organism>
<evidence type="ECO:0000313" key="1">
    <source>
        <dbReference type="EMBL" id="MEQ1406045.1"/>
    </source>
</evidence>
<reference evidence="1 2" key="1">
    <citation type="submission" date="2024-05" db="EMBL/GenBank/DDBJ databases">
        <title>Neorhizobium sp. Rsf11, a plant growth promoting and heavy metal resistant PAH-degrader.</title>
        <authorList>
            <person name="Golubev S.N."/>
            <person name="Muratova A.Y."/>
            <person name="Markelova M.I."/>
        </authorList>
    </citation>
    <scope>NUCLEOTIDE SEQUENCE [LARGE SCALE GENOMIC DNA]</scope>
    <source>
        <strain evidence="1 2">Rsf11</strain>
    </source>
</reference>
<gene>
    <name evidence="1" type="ORF">ABK249_13965</name>
</gene>
<name>A0ABV0M2I6_9HYPH</name>
<proteinExistence type="predicted"/>
<accession>A0ABV0M2I6</accession>
<dbReference type="Proteomes" id="UP001496627">
    <property type="component" value="Unassembled WGS sequence"/>
</dbReference>